<dbReference type="AlphaFoldDB" id="A0A9D4GGP7"/>
<feature type="compositionally biased region" description="Polar residues" evidence="1">
    <location>
        <begin position="52"/>
        <end position="67"/>
    </location>
</feature>
<accession>A0A9D4GGP7</accession>
<evidence type="ECO:0000256" key="1">
    <source>
        <dbReference type="SAM" id="MobiDB-lite"/>
    </source>
</evidence>
<sequence>MGNYQLTERYAHHYQPIDNLSAMFQESRDIRQRQFLSDKGRDRGVVQSNNGLRTFYSAPSSGKNPNQVKRKRAEKSLTHVKRLVLGTI</sequence>
<gene>
    <name evidence="2" type="ORF">DPMN_118579</name>
</gene>
<feature type="region of interest" description="Disordered" evidence="1">
    <location>
        <begin position="52"/>
        <end position="75"/>
    </location>
</feature>
<dbReference type="EMBL" id="JAIWYP010000005">
    <property type="protein sequence ID" value="KAH3817051.1"/>
    <property type="molecule type" value="Genomic_DNA"/>
</dbReference>
<reference evidence="2" key="1">
    <citation type="journal article" date="2019" name="bioRxiv">
        <title>The Genome of the Zebra Mussel, Dreissena polymorpha: A Resource for Invasive Species Research.</title>
        <authorList>
            <person name="McCartney M.A."/>
            <person name="Auch B."/>
            <person name="Kono T."/>
            <person name="Mallez S."/>
            <person name="Zhang Y."/>
            <person name="Obille A."/>
            <person name="Becker A."/>
            <person name="Abrahante J.E."/>
            <person name="Garbe J."/>
            <person name="Badalamenti J.P."/>
            <person name="Herman A."/>
            <person name="Mangelson H."/>
            <person name="Liachko I."/>
            <person name="Sullivan S."/>
            <person name="Sone E.D."/>
            <person name="Koren S."/>
            <person name="Silverstein K.A.T."/>
            <person name="Beckman K.B."/>
            <person name="Gohl D.M."/>
        </authorList>
    </citation>
    <scope>NUCLEOTIDE SEQUENCE</scope>
    <source>
        <strain evidence="2">Duluth1</strain>
        <tissue evidence="2">Whole animal</tissue>
    </source>
</reference>
<proteinExistence type="predicted"/>
<keyword evidence="3" id="KW-1185">Reference proteome</keyword>
<reference evidence="2" key="2">
    <citation type="submission" date="2020-11" db="EMBL/GenBank/DDBJ databases">
        <authorList>
            <person name="McCartney M.A."/>
            <person name="Auch B."/>
            <person name="Kono T."/>
            <person name="Mallez S."/>
            <person name="Becker A."/>
            <person name="Gohl D.M."/>
            <person name="Silverstein K.A.T."/>
            <person name="Koren S."/>
            <person name="Bechman K.B."/>
            <person name="Herman A."/>
            <person name="Abrahante J.E."/>
            <person name="Garbe J."/>
        </authorList>
    </citation>
    <scope>NUCLEOTIDE SEQUENCE</scope>
    <source>
        <strain evidence="2">Duluth1</strain>
        <tissue evidence="2">Whole animal</tissue>
    </source>
</reference>
<evidence type="ECO:0000313" key="2">
    <source>
        <dbReference type="EMBL" id="KAH3817051.1"/>
    </source>
</evidence>
<name>A0A9D4GGP7_DREPO</name>
<comment type="caution">
    <text evidence="2">The sequence shown here is derived from an EMBL/GenBank/DDBJ whole genome shotgun (WGS) entry which is preliminary data.</text>
</comment>
<evidence type="ECO:0000313" key="3">
    <source>
        <dbReference type="Proteomes" id="UP000828390"/>
    </source>
</evidence>
<organism evidence="2 3">
    <name type="scientific">Dreissena polymorpha</name>
    <name type="common">Zebra mussel</name>
    <name type="synonym">Mytilus polymorpha</name>
    <dbReference type="NCBI Taxonomy" id="45954"/>
    <lineage>
        <taxon>Eukaryota</taxon>
        <taxon>Metazoa</taxon>
        <taxon>Spiralia</taxon>
        <taxon>Lophotrochozoa</taxon>
        <taxon>Mollusca</taxon>
        <taxon>Bivalvia</taxon>
        <taxon>Autobranchia</taxon>
        <taxon>Heteroconchia</taxon>
        <taxon>Euheterodonta</taxon>
        <taxon>Imparidentia</taxon>
        <taxon>Neoheterodontei</taxon>
        <taxon>Myida</taxon>
        <taxon>Dreissenoidea</taxon>
        <taxon>Dreissenidae</taxon>
        <taxon>Dreissena</taxon>
    </lineage>
</organism>
<protein>
    <submittedName>
        <fullName evidence="2">Uncharacterized protein</fullName>
    </submittedName>
</protein>
<dbReference type="Proteomes" id="UP000828390">
    <property type="component" value="Unassembled WGS sequence"/>
</dbReference>